<dbReference type="Gene3D" id="1.10.486.10">
    <property type="entry name" value="PCRA, domain 4"/>
    <property type="match status" value="1"/>
</dbReference>
<evidence type="ECO:0000256" key="7">
    <source>
        <dbReference type="ARBA" id="ARBA00022839"/>
    </source>
</evidence>
<evidence type="ECO:0000256" key="3">
    <source>
        <dbReference type="ARBA" id="ARBA00022741"/>
    </source>
</evidence>
<evidence type="ECO:0000313" key="18">
    <source>
        <dbReference type="EMBL" id="QPK83721.1"/>
    </source>
</evidence>
<dbReference type="EC" id="5.6.2.4" evidence="13"/>
<dbReference type="RefSeq" id="WP_165004828.1">
    <property type="nucleotide sequence ID" value="NZ_CP064955.1"/>
</dbReference>
<comment type="catalytic activity">
    <reaction evidence="12">
        <text>Couples ATP hydrolysis with the unwinding of duplex DNA by translocating in the 3'-5' direction.</text>
        <dbReference type="EC" id="5.6.2.4"/>
    </reaction>
</comment>
<dbReference type="InterPro" id="IPR011604">
    <property type="entry name" value="PDDEXK-like_dom_sf"/>
</dbReference>
<dbReference type="InterPro" id="IPR013986">
    <property type="entry name" value="DExx_box_DNA_helicase_dom_sf"/>
</dbReference>
<dbReference type="AlphaFoldDB" id="A0A7T0KMZ2"/>
<dbReference type="KEGG" id="cqn:G7Y29_02660"/>
<keyword evidence="7" id="KW-0269">Exonuclease</keyword>
<dbReference type="GO" id="GO:0000725">
    <property type="term" value="P:recombinational repair"/>
    <property type="evidence" value="ECO:0007669"/>
    <property type="project" value="TreeGrafter"/>
</dbReference>
<comment type="similarity">
    <text evidence="1">Belongs to the helicase family. UvrD subfamily.</text>
</comment>
<reference evidence="18 19" key="1">
    <citation type="submission" date="2020-11" db="EMBL/GenBank/DDBJ databases">
        <title>Corynebacterium sp. MC1420.</title>
        <authorList>
            <person name="Zhou J."/>
        </authorList>
    </citation>
    <scope>NUCLEOTIDE SEQUENCE [LARGE SCALE GENOMIC DNA]</scope>
    <source>
        <strain evidence="18 19">MC1420</strain>
    </source>
</reference>
<dbReference type="InterPro" id="IPR038726">
    <property type="entry name" value="PDDEXK_AddAB-type"/>
</dbReference>
<proteinExistence type="inferred from homology"/>
<evidence type="ECO:0000256" key="8">
    <source>
        <dbReference type="ARBA" id="ARBA00022840"/>
    </source>
</evidence>
<feature type="domain" description="UvrD-like helicase ATP-binding" evidence="16">
    <location>
        <begin position="20"/>
        <end position="303"/>
    </location>
</feature>
<dbReference type="GO" id="GO:0005829">
    <property type="term" value="C:cytosol"/>
    <property type="evidence" value="ECO:0007669"/>
    <property type="project" value="TreeGrafter"/>
</dbReference>
<dbReference type="InterPro" id="IPR014016">
    <property type="entry name" value="UvrD-like_ATP-bd"/>
</dbReference>
<keyword evidence="3 15" id="KW-0547">Nucleotide-binding</keyword>
<evidence type="ECO:0000259" key="16">
    <source>
        <dbReference type="PROSITE" id="PS51198"/>
    </source>
</evidence>
<evidence type="ECO:0000256" key="9">
    <source>
        <dbReference type="ARBA" id="ARBA00023125"/>
    </source>
</evidence>
<dbReference type="Pfam" id="PF13361">
    <property type="entry name" value="UvrD_C"/>
    <property type="match status" value="1"/>
</dbReference>
<sequence>MVAVNSIPQPPRAYLVPRTRSVDKRCWSHDLPAEGLWKVTGEAGSGVTSFLIDTVVRVIGDGADPRGILVLASSKESGARLRVELSDRLADSGFVIDEPMVRSVHSLAFAMLRQNLDANVRLISGAEQDAVFRQLLQGHVEDGRGTWPTELRPALPLVGFARQLRDFLLRAVERQLTPGDLRELGARHNRPIWAAAGDFLREYEQVMALNPARSISASELASAVLSTEVPDRWHTVIVDDAQHLAPASGELVRRLLEKAALGVVGGDANQSVYHFRGASPNFFRDVGGLKHTVIDLGATRRAPERRAAVCDSAAAQQALIADELRRGHLEEGVAYRDMAVVVRSTSLIEPVRRSLLHAGVPVVLNPTDVVLSEQRIVAALILGLRALTENLSASEWRDLLLGPVGGTDPVTLRRLLRGLRRWEPEGRAEDTLRRLLSSGQQLPDFGSVLTDRELSILHHVRGVLDAGRAVLDVGSVEDVLWAVWNATGLSNRLLAAALRGGATGSQADLDLDAVMALFDAAGDFVERRANSGVEGFVTYISEQELPTGVRDRRTATPDAVALLTAHGAAGREFHTVVVAGVQELQWPSLSETGTVFKQEELVDLVDNQVDPAVPVSRKVERLEEESRLFAVATSRATDRLLVTAVDDPDGDELVQPSRFVEQFCAAHHLRQVTVTTAGSAPVAPAEGAVAVRVLAHDDLIAELRRVVRDPGAGEAGRRQAARQLARLAHAGVPGADPGQWWTTTEVSVSEGLPVPTRLSPSRIESLLACPMREVLQRMVGLDSSLNMVWGSMAHAYFEAVGRGVDEAVARRAVLEARRSVDDSPAWKLEREIAEFDAMLGRAHTWLLTSRAVFEQVAVEAAIDVEVAPDLRIVGRADRIERENSGALHIVDFKTGSGVPSKRDAEENTQLEAYQLALSRGVFDGEKVTTASAGDTPAEVGGAVLLYPKKETKAGASTRQQAPKSEERLAEFANLITPLPLLMSGPELLAATGQQCERCAVRALCPVQPEGQVVTRG</sequence>
<evidence type="ECO:0000256" key="4">
    <source>
        <dbReference type="ARBA" id="ARBA00022763"/>
    </source>
</evidence>
<evidence type="ECO:0000313" key="19">
    <source>
        <dbReference type="Proteomes" id="UP000594586"/>
    </source>
</evidence>
<dbReference type="PROSITE" id="PS51217">
    <property type="entry name" value="UVRD_HELICASE_CTER"/>
    <property type="match status" value="1"/>
</dbReference>
<evidence type="ECO:0000256" key="10">
    <source>
        <dbReference type="ARBA" id="ARBA00023204"/>
    </source>
</evidence>
<dbReference type="GO" id="GO:0005524">
    <property type="term" value="F:ATP binding"/>
    <property type="evidence" value="ECO:0007669"/>
    <property type="project" value="UniProtKB-UniRule"/>
</dbReference>
<dbReference type="GO" id="GO:0043138">
    <property type="term" value="F:3'-5' DNA helicase activity"/>
    <property type="evidence" value="ECO:0007669"/>
    <property type="project" value="UniProtKB-EC"/>
</dbReference>
<keyword evidence="6 15" id="KW-0347">Helicase</keyword>
<feature type="binding site" evidence="15">
    <location>
        <begin position="41"/>
        <end position="48"/>
    </location>
    <ligand>
        <name>ATP</name>
        <dbReference type="ChEBI" id="CHEBI:30616"/>
    </ligand>
</feature>
<dbReference type="Gene3D" id="3.90.320.10">
    <property type="match status" value="1"/>
</dbReference>
<dbReference type="PANTHER" id="PTHR11070">
    <property type="entry name" value="UVRD / RECB / PCRA DNA HELICASE FAMILY MEMBER"/>
    <property type="match status" value="1"/>
</dbReference>
<evidence type="ECO:0000256" key="12">
    <source>
        <dbReference type="ARBA" id="ARBA00034617"/>
    </source>
</evidence>
<dbReference type="InterPro" id="IPR000212">
    <property type="entry name" value="DNA_helicase_UvrD/REP"/>
</dbReference>
<evidence type="ECO:0000256" key="15">
    <source>
        <dbReference type="PROSITE-ProRule" id="PRU00560"/>
    </source>
</evidence>
<dbReference type="GO" id="GO:0033202">
    <property type="term" value="C:DNA helicase complex"/>
    <property type="evidence" value="ECO:0007669"/>
    <property type="project" value="TreeGrafter"/>
</dbReference>
<gene>
    <name evidence="18" type="ORF">G7Y29_02660</name>
</gene>
<keyword evidence="4" id="KW-0227">DNA damage</keyword>
<dbReference type="GO" id="GO:0004527">
    <property type="term" value="F:exonuclease activity"/>
    <property type="evidence" value="ECO:0007669"/>
    <property type="project" value="UniProtKB-KW"/>
</dbReference>
<dbReference type="Gene3D" id="1.10.10.160">
    <property type="match status" value="1"/>
</dbReference>
<dbReference type="InterPro" id="IPR027417">
    <property type="entry name" value="P-loop_NTPase"/>
</dbReference>
<keyword evidence="2" id="KW-0540">Nuclease</keyword>
<dbReference type="InterPro" id="IPR014017">
    <property type="entry name" value="DNA_helicase_UvrD-like_C"/>
</dbReference>
<dbReference type="EMBL" id="CP064955">
    <property type="protein sequence ID" value="QPK83721.1"/>
    <property type="molecule type" value="Genomic_DNA"/>
</dbReference>
<evidence type="ECO:0000256" key="2">
    <source>
        <dbReference type="ARBA" id="ARBA00022722"/>
    </source>
</evidence>
<evidence type="ECO:0000256" key="5">
    <source>
        <dbReference type="ARBA" id="ARBA00022801"/>
    </source>
</evidence>
<accession>A0A7T0KMZ2</accession>
<feature type="domain" description="UvrD-like helicase C-terminal" evidence="17">
    <location>
        <begin position="273"/>
        <end position="570"/>
    </location>
</feature>
<dbReference type="PROSITE" id="PS51198">
    <property type="entry name" value="UVRD_HELICASE_ATP_BIND"/>
    <property type="match status" value="1"/>
</dbReference>
<organism evidence="18 19">
    <name type="scientific">Corynebacterium qintianiae</name>
    <dbReference type="NCBI Taxonomy" id="2709392"/>
    <lineage>
        <taxon>Bacteria</taxon>
        <taxon>Bacillati</taxon>
        <taxon>Actinomycetota</taxon>
        <taxon>Actinomycetes</taxon>
        <taxon>Mycobacteriales</taxon>
        <taxon>Corynebacteriaceae</taxon>
        <taxon>Corynebacterium</taxon>
    </lineage>
</organism>
<dbReference type="GO" id="GO:0003677">
    <property type="term" value="F:DNA binding"/>
    <property type="evidence" value="ECO:0007669"/>
    <property type="project" value="UniProtKB-KW"/>
</dbReference>
<dbReference type="SUPFAM" id="SSF52540">
    <property type="entry name" value="P-loop containing nucleoside triphosphate hydrolases"/>
    <property type="match status" value="1"/>
</dbReference>
<evidence type="ECO:0000259" key="17">
    <source>
        <dbReference type="PROSITE" id="PS51217"/>
    </source>
</evidence>
<evidence type="ECO:0000256" key="11">
    <source>
        <dbReference type="ARBA" id="ARBA00023235"/>
    </source>
</evidence>
<evidence type="ECO:0000256" key="1">
    <source>
        <dbReference type="ARBA" id="ARBA00009922"/>
    </source>
</evidence>
<keyword evidence="19" id="KW-1185">Reference proteome</keyword>
<evidence type="ECO:0000256" key="13">
    <source>
        <dbReference type="ARBA" id="ARBA00034808"/>
    </source>
</evidence>
<name>A0A7T0KMZ2_9CORY</name>
<keyword evidence="9" id="KW-0238">DNA-binding</keyword>
<keyword evidence="8 15" id="KW-0067">ATP-binding</keyword>
<keyword evidence="11" id="KW-0413">Isomerase</keyword>
<evidence type="ECO:0000256" key="6">
    <source>
        <dbReference type="ARBA" id="ARBA00022806"/>
    </source>
</evidence>
<keyword evidence="10" id="KW-0234">DNA repair</keyword>
<dbReference type="Pfam" id="PF12705">
    <property type="entry name" value="PDDEXK_1"/>
    <property type="match status" value="1"/>
</dbReference>
<comment type="catalytic activity">
    <reaction evidence="14">
        <text>ATP + H2O = ADP + phosphate + H(+)</text>
        <dbReference type="Rhea" id="RHEA:13065"/>
        <dbReference type="ChEBI" id="CHEBI:15377"/>
        <dbReference type="ChEBI" id="CHEBI:15378"/>
        <dbReference type="ChEBI" id="CHEBI:30616"/>
        <dbReference type="ChEBI" id="CHEBI:43474"/>
        <dbReference type="ChEBI" id="CHEBI:456216"/>
        <dbReference type="EC" id="5.6.2.4"/>
    </reaction>
</comment>
<keyword evidence="5 15" id="KW-0378">Hydrolase</keyword>
<evidence type="ECO:0000256" key="14">
    <source>
        <dbReference type="ARBA" id="ARBA00048988"/>
    </source>
</evidence>
<dbReference type="Proteomes" id="UP000594586">
    <property type="component" value="Chromosome"/>
</dbReference>
<protein>
    <recommendedName>
        <fullName evidence="13">DNA 3'-5' helicase</fullName>
        <ecNumber evidence="13">5.6.2.4</ecNumber>
    </recommendedName>
</protein>
<dbReference type="PANTHER" id="PTHR11070:SF59">
    <property type="entry name" value="DNA 3'-5' HELICASE"/>
    <property type="match status" value="1"/>
</dbReference>
<dbReference type="Gene3D" id="3.40.50.300">
    <property type="entry name" value="P-loop containing nucleotide triphosphate hydrolases"/>
    <property type="match status" value="2"/>
</dbReference>
<dbReference type="Pfam" id="PF00580">
    <property type="entry name" value="UvrD-helicase"/>
    <property type="match status" value="1"/>
</dbReference>